<organism evidence="9 10">
    <name type="scientific">Achromobacter arsenitoxydans SY8</name>
    <dbReference type="NCBI Taxonomy" id="477184"/>
    <lineage>
        <taxon>Bacteria</taxon>
        <taxon>Pseudomonadati</taxon>
        <taxon>Pseudomonadota</taxon>
        <taxon>Betaproteobacteria</taxon>
        <taxon>Burkholderiales</taxon>
        <taxon>Alcaligenaceae</taxon>
        <taxon>Achromobacter</taxon>
    </lineage>
</organism>
<feature type="transmembrane region" description="Helical" evidence="7">
    <location>
        <begin position="181"/>
        <end position="199"/>
    </location>
</feature>
<comment type="subcellular location">
    <subcellularLocation>
        <location evidence="1">Host membrane</location>
    </subcellularLocation>
</comment>
<evidence type="ECO:0000256" key="2">
    <source>
        <dbReference type="ARBA" id="ARBA00022870"/>
    </source>
</evidence>
<comment type="caution">
    <text evidence="9">The sequence shown here is derived from an EMBL/GenBank/DDBJ whole genome shotgun (WGS) entry which is preliminary data.</text>
</comment>
<dbReference type="STRING" id="477184.KYC_14280"/>
<keyword evidence="7" id="KW-0472">Membrane</keyword>
<feature type="region of interest" description="Disordered" evidence="6">
    <location>
        <begin position="1"/>
        <end position="27"/>
    </location>
</feature>
<keyword evidence="7" id="KW-0812">Transmembrane</keyword>
<dbReference type="Pfam" id="PF04888">
    <property type="entry name" value="SseC"/>
    <property type="match status" value="1"/>
</dbReference>
<name>H0F7V8_9BURK</name>
<evidence type="ECO:0000256" key="7">
    <source>
        <dbReference type="SAM" id="Phobius"/>
    </source>
</evidence>
<keyword evidence="3" id="KW-0843">Virulence</keyword>
<evidence type="ECO:0000259" key="8">
    <source>
        <dbReference type="Pfam" id="PF04888"/>
    </source>
</evidence>
<dbReference type="AlphaFoldDB" id="H0F7V8"/>
<dbReference type="eggNOG" id="COG5613">
    <property type="taxonomic scope" value="Bacteria"/>
</dbReference>
<feature type="transmembrane region" description="Helical" evidence="7">
    <location>
        <begin position="281"/>
        <end position="303"/>
    </location>
</feature>
<evidence type="ECO:0000256" key="4">
    <source>
        <dbReference type="ARBA" id="ARBA00035640"/>
    </source>
</evidence>
<evidence type="ECO:0000256" key="1">
    <source>
        <dbReference type="ARBA" id="ARBA00004551"/>
    </source>
</evidence>
<protein>
    <submittedName>
        <fullName evidence="9">Outer protein B</fullName>
    </submittedName>
</protein>
<accession>H0F7V8</accession>
<proteinExistence type="inferred from homology"/>
<keyword evidence="5" id="KW-0175">Coiled coil</keyword>
<evidence type="ECO:0000256" key="3">
    <source>
        <dbReference type="ARBA" id="ARBA00023026"/>
    </source>
</evidence>
<comment type="similarity">
    <text evidence="4">Belongs to the SctE/SipB/YopB family.</text>
</comment>
<keyword evidence="2" id="KW-1043">Host membrane</keyword>
<dbReference type="PATRIC" id="fig|477184.5.peg.2830"/>
<feature type="domain" description="Translocator protein BipB-like C-terminal" evidence="8">
    <location>
        <begin position="92"/>
        <end position="403"/>
    </location>
</feature>
<feature type="transmembrane region" description="Helical" evidence="7">
    <location>
        <begin position="241"/>
        <end position="261"/>
    </location>
</feature>
<reference evidence="9 10" key="1">
    <citation type="journal article" date="2012" name="J. Bacteriol.">
        <title>Genome sequence of the highly efficient arsenite-oxidizing bacterium Achromobacter arsenitoxydans SY8.</title>
        <authorList>
            <person name="Li X."/>
            <person name="Hu Y."/>
            <person name="Gong J."/>
            <person name="Lin Y."/>
            <person name="Johnstone L."/>
            <person name="Rensing C."/>
            <person name="Wang G."/>
        </authorList>
    </citation>
    <scope>NUCLEOTIDE SEQUENCE [LARGE SCALE GENOMIC DNA]</scope>
    <source>
        <strain evidence="9 10">SY8</strain>
    </source>
</reference>
<gene>
    <name evidence="9" type="ORF">KYC_14280</name>
</gene>
<dbReference type="Proteomes" id="UP000003113">
    <property type="component" value="Unassembled WGS sequence"/>
</dbReference>
<evidence type="ECO:0000256" key="6">
    <source>
        <dbReference type="SAM" id="MobiDB-lite"/>
    </source>
</evidence>
<dbReference type="EMBL" id="AGUF01000051">
    <property type="protein sequence ID" value="EHK65677.1"/>
    <property type="molecule type" value="Genomic_DNA"/>
</dbReference>
<keyword evidence="10" id="KW-1185">Reference proteome</keyword>
<dbReference type="InterPro" id="IPR006972">
    <property type="entry name" value="BipB-like_C"/>
</dbReference>
<keyword evidence="7" id="KW-1133">Transmembrane helix</keyword>
<sequence>MSAISPNSPAIGAGAPLPGDDGLQQAGAGAAQGAAGAAKVRELLDAFVGMAGALPGTKDAGGSGGDAVFNANGAPALAPPAQSFSANDMIDLLRSIRSKSDEAQLASAKENLLVARTKNEKNNEAQLQKIQDYVKKCEEADRKGVLGKIFGWIGKIAALVFSAIAVGVLAAGTVATGGAGAPLLALAVMALIGSTIALADQVSKECGGPEISLGNLMTTIASKFLQACGVSEETAQRIGKVVAGLVGISSPAMLLIEPNLIGGMAGGIAELAGADPKTAMAVTMAFGMAATIAVGVATIAVTMGASTVSMAARIAGAAGQIAQGATQVAQGSIKMSVAKTQNEADNIQADKKELDAITRKLQARMEEAREEITKVIQQMEEGLRMVTQMINGTADSMSQVTANIGKRMAV</sequence>
<feature type="coiled-coil region" evidence="5">
    <location>
        <begin position="337"/>
        <end position="385"/>
    </location>
</feature>
<dbReference type="GO" id="GO:0033644">
    <property type="term" value="C:host cell membrane"/>
    <property type="evidence" value="ECO:0007669"/>
    <property type="project" value="UniProtKB-SubCell"/>
</dbReference>
<evidence type="ECO:0000313" key="9">
    <source>
        <dbReference type="EMBL" id="EHK65677.1"/>
    </source>
</evidence>
<dbReference type="RefSeq" id="WP_008163323.1">
    <property type="nucleotide sequence ID" value="NZ_AGUF01000051.1"/>
</dbReference>
<evidence type="ECO:0000313" key="10">
    <source>
        <dbReference type="Proteomes" id="UP000003113"/>
    </source>
</evidence>
<feature type="transmembrane region" description="Helical" evidence="7">
    <location>
        <begin position="152"/>
        <end position="175"/>
    </location>
</feature>
<evidence type="ECO:0000256" key="5">
    <source>
        <dbReference type="SAM" id="Coils"/>
    </source>
</evidence>